<dbReference type="PANTHER" id="PTHR33495">
    <property type="entry name" value="ANTI-SIGMA FACTOR ANTAGONIST TM_1081-RELATED-RELATED"/>
    <property type="match status" value="1"/>
</dbReference>
<comment type="similarity">
    <text evidence="1 2">Belongs to the anti-sigma-factor antagonist family.</text>
</comment>
<accession>A0ABW4T0A9</accession>
<dbReference type="InterPro" id="IPR002645">
    <property type="entry name" value="STAS_dom"/>
</dbReference>
<evidence type="ECO:0000259" key="3">
    <source>
        <dbReference type="PROSITE" id="PS50801"/>
    </source>
</evidence>
<organism evidence="4 5">
    <name type="scientific">Nonomuraea mangrovi</name>
    <dbReference type="NCBI Taxonomy" id="2316207"/>
    <lineage>
        <taxon>Bacteria</taxon>
        <taxon>Bacillati</taxon>
        <taxon>Actinomycetota</taxon>
        <taxon>Actinomycetes</taxon>
        <taxon>Streptosporangiales</taxon>
        <taxon>Streptosporangiaceae</taxon>
        <taxon>Nonomuraea</taxon>
    </lineage>
</organism>
<evidence type="ECO:0000256" key="1">
    <source>
        <dbReference type="ARBA" id="ARBA00009013"/>
    </source>
</evidence>
<name>A0ABW4T0A9_9ACTN</name>
<dbReference type="InterPro" id="IPR036513">
    <property type="entry name" value="STAS_dom_sf"/>
</dbReference>
<dbReference type="Gene3D" id="3.30.750.24">
    <property type="entry name" value="STAS domain"/>
    <property type="match status" value="1"/>
</dbReference>
<dbReference type="Pfam" id="PF01740">
    <property type="entry name" value="STAS"/>
    <property type="match status" value="1"/>
</dbReference>
<dbReference type="NCBIfam" id="TIGR00377">
    <property type="entry name" value="ant_ant_sig"/>
    <property type="match status" value="1"/>
</dbReference>
<protein>
    <recommendedName>
        <fullName evidence="2">Anti-sigma factor antagonist</fullName>
    </recommendedName>
</protein>
<dbReference type="InterPro" id="IPR003658">
    <property type="entry name" value="Anti-sigma_ant"/>
</dbReference>
<comment type="caution">
    <text evidence="4">The sequence shown here is derived from an EMBL/GenBank/DDBJ whole genome shotgun (WGS) entry which is preliminary data.</text>
</comment>
<proteinExistence type="inferred from homology"/>
<dbReference type="Proteomes" id="UP001597368">
    <property type="component" value="Unassembled WGS sequence"/>
</dbReference>
<sequence length="108" mass="11520">MDVGKHLMGEVTVITMDGTLDSATAPKVQQDLEALFPDEGLVVLDMSRTTYMSSAGLRVLLLIYRRAQGSAARLALTGLPSDVRAVMDATGFLGFFTVVESVEEALAV</sequence>
<gene>
    <name evidence="4" type="ORF">ACFSKW_22945</name>
</gene>
<dbReference type="PROSITE" id="PS50801">
    <property type="entry name" value="STAS"/>
    <property type="match status" value="1"/>
</dbReference>
<evidence type="ECO:0000256" key="2">
    <source>
        <dbReference type="RuleBase" id="RU003749"/>
    </source>
</evidence>
<feature type="domain" description="STAS" evidence="3">
    <location>
        <begin position="11"/>
        <end position="108"/>
    </location>
</feature>
<evidence type="ECO:0000313" key="4">
    <source>
        <dbReference type="EMBL" id="MFD1934331.1"/>
    </source>
</evidence>
<evidence type="ECO:0000313" key="5">
    <source>
        <dbReference type="Proteomes" id="UP001597368"/>
    </source>
</evidence>
<reference evidence="5" key="1">
    <citation type="journal article" date="2019" name="Int. J. Syst. Evol. Microbiol.">
        <title>The Global Catalogue of Microorganisms (GCM) 10K type strain sequencing project: providing services to taxonomists for standard genome sequencing and annotation.</title>
        <authorList>
            <consortium name="The Broad Institute Genomics Platform"/>
            <consortium name="The Broad Institute Genome Sequencing Center for Infectious Disease"/>
            <person name="Wu L."/>
            <person name="Ma J."/>
        </authorList>
    </citation>
    <scope>NUCLEOTIDE SEQUENCE [LARGE SCALE GENOMIC DNA]</scope>
    <source>
        <strain evidence="5">ICMP 6774ER</strain>
    </source>
</reference>
<dbReference type="PANTHER" id="PTHR33495:SF14">
    <property type="entry name" value="ANTI-SIGMA FACTOR ANTAGONIST"/>
    <property type="match status" value="1"/>
</dbReference>
<dbReference type="RefSeq" id="WP_379574383.1">
    <property type="nucleotide sequence ID" value="NZ_JBHUFV010000033.1"/>
</dbReference>
<keyword evidence="5" id="KW-1185">Reference proteome</keyword>
<dbReference type="EMBL" id="JBHUFV010000033">
    <property type="protein sequence ID" value="MFD1934331.1"/>
    <property type="molecule type" value="Genomic_DNA"/>
</dbReference>
<dbReference type="SUPFAM" id="SSF52091">
    <property type="entry name" value="SpoIIaa-like"/>
    <property type="match status" value="1"/>
</dbReference>
<dbReference type="CDD" id="cd07043">
    <property type="entry name" value="STAS_anti-anti-sigma_factors"/>
    <property type="match status" value="1"/>
</dbReference>